<proteinExistence type="predicted"/>
<gene>
    <name evidence="1" type="ORF">LCGC14_2109920</name>
</gene>
<accession>A0A0F9EUJ0</accession>
<evidence type="ECO:0000313" key="1">
    <source>
        <dbReference type="EMBL" id="KKL69936.1"/>
    </source>
</evidence>
<sequence length="447" mass="49915">MSKLSLEEYAHAASIEDPEPTLEPLPAEKVVRILVGSVIRKPPQVVAAFVRCLLWQKLRTTVAIDYNFVLNFASEDSFANDTKRLLQGFKNAAESKGHTIVWNDAECPSGDYGEGGRTRSWTPQAWHRVGALKNGIIQYALNENYDFLWLVDADVLCDPFTLQSLLDSANVENFLLNGVHFRGPIVAGVYWTFWSKRNTEDAETQHAGPQVWLRHPYCLDGRGYTVQSFRAALIARQRLRVWGLGACTLIPRHALAKGCHFGSVGTLPPGGMSDGEDRHFCHRAESLHLELIADAWPDIYHAYWHDEYEDIPEALERLERVQLGCPALGDLVSIRLENLEVATSAEVQFRRGRLGQLSLPPEIEEKLYGLVPGDSALVKVSFPVHYARKEMANKSFIFRVTLYDSRPFALPPVIDQELFFGTASKAIIDPTGLTSNQANELADAATG</sequence>
<dbReference type="AlphaFoldDB" id="A0A0F9EUJ0"/>
<comment type="caution">
    <text evidence="1">The sequence shown here is derived from an EMBL/GenBank/DDBJ whole genome shotgun (WGS) entry which is preliminary data.</text>
</comment>
<reference evidence="1" key="1">
    <citation type="journal article" date="2015" name="Nature">
        <title>Complex archaea that bridge the gap between prokaryotes and eukaryotes.</title>
        <authorList>
            <person name="Spang A."/>
            <person name="Saw J.H."/>
            <person name="Jorgensen S.L."/>
            <person name="Zaremba-Niedzwiedzka K."/>
            <person name="Martijn J."/>
            <person name="Lind A.E."/>
            <person name="van Eijk R."/>
            <person name="Schleper C."/>
            <person name="Guy L."/>
            <person name="Ettema T.J."/>
        </authorList>
    </citation>
    <scope>NUCLEOTIDE SEQUENCE</scope>
</reference>
<dbReference type="EMBL" id="LAZR01026051">
    <property type="protein sequence ID" value="KKL69936.1"/>
    <property type="molecule type" value="Genomic_DNA"/>
</dbReference>
<dbReference type="InterPro" id="IPR029044">
    <property type="entry name" value="Nucleotide-diphossugar_trans"/>
</dbReference>
<organism evidence="1">
    <name type="scientific">marine sediment metagenome</name>
    <dbReference type="NCBI Taxonomy" id="412755"/>
    <lineage>
        <taxon>unclassified sequences</taxon>
        <taxon>metagenomes</taxon>
        <taxon>ecological metagenomes</taxon>
    </lineage>
</organism>
<protein>
    <submittedName>
        <fullName evidence="1">Uncharacterized protein</fullName>
    </submittedName>
</protein>
<dbReference type="Gene3D" id="3.10.50.40">
    <property type="match status" value="1"/>
</dbReference>
<dbReference type="SUPFAM" id="SSF54534">
    <property type="entry name" value="FKBP-like"/>
    <property type="match status" value="1"/>
</dbReference>
<name>A0A0F9EUJ0_9ZZZZ</name>
<dbReference type="InterPro" id="IPR046357">
    <property type="entry name" value="PPIase_dom_sf"/>
</dbReference>
<dbReference type="GO" id="GO:0003755">
    <property type="term" value="F:peptidyl-prolyl cis-trans isomerase activity"/>
    <property type="evidence" value="ECO:0007669"/>
    <property type="project" value="InterPro"/>
</dbReference>
<dbReference type="SUPFAM" id="SSF53448">
    <property type="entry name" value="Nucleotide-diphospho-sugar transferases"/>
    <property type="match status" value="1"/>
</dbReference>